<dbReference type="GO" id="GO:0016787">
    <property type="term" value="F:hydrolase activity"/>
    <property type="evidence" value="ECO:0007669"/>
    <property type="project" value="UniProtKB-KW"/>
</dbReference>
<dbReference type="Gene3D" id="3.40.50.1820">
    <property type="entry name" value="alpha/beta hydrolase"/>
    <property type="match status" value="1"/>
</dbReference>
<feature type="region of interest" description="Disordered" evidence="3">
    <location>
        <begin position="328"/>
        <end position="347"/>
    </location>
</feature>
<reference evidence="4" key="1">
    <citation type="submission" date="2021-03" db="EMBL/GenBank/DDBJ databases">
        <authorList>
            <person name="So Y."/>
        </authorList>
    </citation>
    <scope>NUCLEOTIDE SEQUENCE</scope>
    <source>
        <strain evidence="4">SG15</strain>
    </source>
</reference>
<dbReference type="AlphaFoldDB" id="A0A940S613"/>
<dbReference type="Proteomes" id="UP000677537">
    <property type="component" value="Unassembled WGS sequence"/>
</dbReference>
<sequence length="379" mass="39170">MNNRLDLAALVRWQNGRRRAAGAGASGGDGTLQEVSGFGSNPGALRMLAHLPEGLPAGAPLVVALHGCTQNAGGYDRGCGWSAMADRLGFALLMPEQQRANNASLCFNWFEAGDTARDAGEVLSIRQAIDHLVRTENLDPRRIFITGLSAGGAMTASMLAAYPEVFAGGAIIAGLPAGSAVGVSEALQAMARPQSLSAASRGGSVRMASGGHKGPWPRISIWHGDADHTVNPDNAEESAKQWLFLHGLADAPAVEQRNGGHLRRRWTGPDGMARVELHRIAGMAHGVPLSPGEGDGMCGEAGAYLLDVGVSSTHGALAFWGLEEERAVPAASRPTPQPSPQPAPERARAIPSMAGAMGAMGAMDPGATINRALKAAGLL</sequence>
<dbReference type="InterPro" id="IPR029058">
    <property type="entry name" value="AB_hydrolase_fold"/>
</dbReference>
<dbReference type="EMBL" id="JAGIZA010000001">
    <property type="protein sequence ID" value="MBP0491473.1"/>
    <property type="molecule type" value="Genomic_DNA"/>
</dbReference>
<dbReference type="SUPFAM" id="SSF53474">
    <property type="entry name" value="alpha/beta-Hydrolases"/>
    <property type="match status" value="2"/>
</dbReference>
<keyword evidence="2" id="KW-0378">Hydrolase</keyword>
<dbReference type="PANTHER" id="PTHR43037">
    <property type="entry name" value="UNNAMED PRODUCT-RELATED"/>
    <property type="match status" value="1"/>
</dbReference>
<accession>A0A940S613</accession>
<proteinExistence type="predicted"/>
<keyword evidence="1" id="KW-0732">Signal</keyword>
<protein>
    <submittedName>
        <fullName evidence="4">PHB depolymerase family esterase</fullName>
    </submittedName>
</protein>
<name>A0A940S613_9PROT</name>
<dbReference type="Pfam" id="PF10503">
    <property type="entry name" value="Esterase_PHB"/>
    <property type="match status" value="1"/>
</dbReference>
<dbReference type="InterPro" id="IPR010126">
    <property type="entry name" value="Esterase_phb"/>
</dbReference>
<evidence type="ECO:0000313" key="5">
    <source>
        <dbReference type="Proteomes" id="UP000677537"/>
    </source>
</evidence>
<dbReference type="NCBIfam" id="TIGR01840">
    <property type="entry name" value="esterase_phb"/>
    <property type="match status" value="1"/>
</dbReference>
<evidence type="ECO:0000256" key="2">
    <source>
        <dbReference type="ARBA" id="ARBA00022801"/>
    </source>
</evidence>
<keyword evidence="5" id="KW-1185">Reference proteome</keyword>
<dbReference type="PANTHER" id="PTHR43037:SF1">
    <property type="entry name" value="BLL1128 PROTEIN"/>
    <property type="match status" value="1"/>
</dbReference>
<comment type="caution">
    <text evidence="4">The sequence shown here is derived from an EMBL/GenBank/DDBJ whole genome shotgun (WGS) entry which is preliminary data.</text>
</comment>
<gene>
    <name evidence="4" type="ORF">J5Y10_01625</name>
</gene>
<dbReference type="GO" id="GO:0005576">
    <property type="term" value="C:extracellular region"/>
    <property type="evidence" value="ECO:0007669"/>
    <property type="project" value="InterPro"/>
</dbReference>
<evidence type="ECO:0000256" key="1">
    <source>
        <dbReference type="ARBA" id="ARBA00022729"/>
    </source>
</evidence>
<evidence type="ECO:0000256" key="3">
    <source>
        <dbReference type="SAM" id="MobiDB-lite"/>
    </source>
</evidence>
<dbReference type="RefSeq" id="WP_209369926.1">
    <property type="nucleotide sequence ID" value="NZ_JAGIZA010000001.1"/>
</dbReference>
<dbReference type="InterPro" id="IPR050955">
    <property type="entry name" value="Plant_Biomass_Hydrol_Est"/>
</dbReference>
<evidence type="ECO:0000313" key="4">
    <source>
        <dbReference type="EMBL" id="MBP0491473.1"/>
    </source>
</evidence>
<organism evidence="4 5">
    <name type="scientific">Roseomonas indoligenes</name>
    <dbReference type="NCBI Taxonomy" id="2820811"/>
    <lineage>
        <taxon>Bacteria</taxon>
        <taxon>Pseudomonadati</taxon>
        <taxon>Pseudomonadota</taxon>
        <taxon>Alphaproteobacteria</taxon>
        <taxon>Acetobacterales</taxon>
        <taxon>Roseomonadaceae</taxon>
        <taxon>Roseomonas</taxon>
    </lineage>
</organism>